<dbReference type="GeneID" id="71854502"/>
<dbReference type="Proteomes" id="UP001595821">
    <property type="component" value="Unassembled WGS sequence"/>
</dbReference>
<comment type="caution">
    <text evidence="2">The sequence shown here is derived from an EMBL/GenBank/DDBJ whole genome shotgun (WGS) entry which is preliminary data.</text>
</comment>
<dbReference type="EMBL" id="JBHSDJ010000128">
    <property type="protein sequence ID" value="MFC4248819.1"/>
    <property type="molecule type" value="Genomic_DNA"/>
</dbReference>
<dbReference type="RefSeq" id="WP_246966577.1">
    <property type="nucleotide sequence ID" value="NZ_CP095397.1"/>
</dbReference>
<reference evidence="2 3" key="1">
    <citation type="journal article" date="2014" name="Int. J. Syst. Evol. Microbiol.">
        <title>Complete genome sequence of Corynebacterium casei LMG S-19264T (=DSM 44701T), isolated from a smear-ripened cheese.</title>
        <authorList>
            <consortium name="US DOE Joint Genome Institute (JGI-PGF)"/>
            <person name="Walter F."/>
            <person name="Albersmeier A."/>
            <person name="Kalinowski J."/>
            <person name="Ruckert C."/>
        </authorList>
    </citation>
    <scope>NUCLEOTIDE SEQUENCE [LARGE SCALE GENOMIC DNA]</scope>
    <source>
        <strain evidence="2 3">IBRC-M 10912</strain>
    </source>
</reference>
<dbReference type="AlphaFoldDB" id="A0ABD5P3I4"/>
<organism evidence="2 3">
    <name type="scientific">Natribaculum luteum</name>
    <dbReference type="NCBI Taxonomy" id="1586232"/>
    <lineage>
        <taxon>Archaea</taxon>
        <taxon>Methanobacteriati</taxon>
        <taxon>Methanobacteriota</taxon>
        <taxon>Stenosarchaea group</taxon>
        <taxon>Halobacteria</taxon>
        <taxon>Halobacteriales</taxon>
        <taxon>Natrialbaceae</taxon>
        <taxon>Natribaculum</taxon>
    </lineage>
</organism>
<accession>A0ABD5P3I4</accession>
<sequence length="90" mass="9551">MEEGGDSVDSSYRTALSQAVVEAVADAEDVPPEELCPPEYEPLHVVIDPQALDALFEPKADGSPRSSGTVSFTFCGYDVTVDDDGTVTLE</sequence>
<proteinExistence type="predicted"/>
<dbReference type="InterPro" id="IPR040624">
    <property type="entry name" value="HalOD1"/>
</dbReference>
<feature type="domain" description="Halobacterial output" evidence="1">
    <location>
        <begin position="14"/>
        <end position="89"/>
    </location>
</feature>
<evidence type="ECO:0000313" key="3">
    <source>
        <dbReference type="Proteomes" id="UP001595821"/>
    </source>
</evidence>
<evidence type="ECO:0000259" key="1">
    <source>
        <dbReference type="Pfam" id="PF18545"/>
    </source>
</evidence>
<dbReference type="Pfam" id="PF18545">
    <property type="entry name" value="HalOD1"/>
    <property type="match status" value="1"/>
</dbReference>
<name>A0ABD5P3I4_9EURY</name>
<protein>
    <submittedName>
        <fullName evidence="2">HalOD1 output domain-containing protein</fullName>
    </submittedName>
</protein>
<gene>
    <name evidence="2" type="ORF">ACFOZ7_18130</name>
</gene>
<evidence type="ECO:0000313" key="2">
    <source>
        <dbReference type="EMBL" id="MFC4248819.1"/>
    </source>
</evidence>